<accession>A0A183HQR0</accession>
<organism evidence="3">
    <name type="scientific">Onchocerca flexuosa</name>
    <dbReference type="NCBI Taxonomy" id="387005"/>
    <lineage>
        <taxon>Eukaryota</taxon>
        <taxon>Metazoa</taxon>
        <taxon>Ecdysozoa</taxon>
        <taxon>Nematoda</taxon>
        <taxon>Chromadorea</taxon>
        <taxon>Rhabditida</taxon>
        <taxon>Spirurina</taxon>
        <taxon>Spiruromorpha</taxon>
        <taxon>Filarioidea</taxon>
        <taxon>Onchocercidae</taxon>
        <taxon>Onchocerca</taxon>
    </lineage>
</organism>
<protein>
    <submittedName>
        <fullName evidence="1 3">Uncharacterized protein</fullName>
    </submittedName>
</protein>
<dbReference type="Proteomes" id="UP000267606">
    <property type="component" value="Unassembled WGS sequence"/>
</dbReference>
<proteinExistence type="predicted"/>
<dbReference type="AlphaFoldDB" id="A0A183HQR0"/>
<evidence type="ECO:0000313" key="2">
    <source>
        <dbReference type="Proteomes" id="UP000267606"/>
    </source>
</evidence>
<evidence type="ECO:0000313" key="3">
    <source>
        <dbReference type="WBParaSite" id="OFLC_0000982101-mRNA-1"/>
    </source>
</evidence>
<dbReference type="WBParaSite" id="OFLC_0000982101-mRNA-1">
    <property type="protein sequence ID" value="OFLC_0000982101-mRNA-1"/>
    <property type="gene ID" value="OFLC_0000982101"/>
</dbReference>
<name>A0A183HQR0_9BILA</name>
<gene>
    <name evidence="1" type="ORF">OFLC_LOCUS9820</name>
</gene>
<keyword evidence="2" id="KW-1185">Reference proteome</keyword>
<reference evidence="1 2" key="2">
    <citation type="submission" date="2018-11" db="EMBL/GenBank/DDBJ databases">
        <authorList>
            <consortium name="Pathogen Informatics"/>
        </authorList>
    </citation>
    <scope>NUCLEOTIDE SEQUENCE [LARGE SCALE GENOMIC DNA]</scope>
</reference>
<sequence length="47" mass="5552">MLKFILYCKNLRIMDTSQKQFWIMEVVPVQHFGPHLNSGENESKIIS</sequence>
<dbReference type="EMBL" id="UZAJ01012478">
    <property type="protein sequence ID" value="VDO63637.1"/>
    <property type="molecule type" value="Genomic_DNA"/>
</dbReference>
<evidence type="ECO:0000313" key="1">
    <source>
        <dbReference type="EMBL" id="VDO63637.1"/>
    </source>
</evidence>
<reference evidence="3" key="1">
    <citation type="submission" date="2016-06" db="UniProtKB">
        <authorList>
            <consortium name="WormBaseParasite"/>
        </authorList>
    </citation>
    <scope>IDENTIFICATION</scope>
</reference>